<evidence type="ECO:0000259" key="4">
    <source>
        <dbReference type="Pfam" id="PF00389"/>
    </source>
</evidence>
<organism evidence="6 7">
    <name type="scientific">Marinicrinis lubricantis</name>
    <dbReference type="NCBI Taxonomy" id="2086470"/>
    <lineage>
        <taxon>Bacteria</taxon>
        <taxon>Bacillati</taxon>
        <taxon>Bacillota</taxon>
        <taxon>Bacilli</taxon>
        <taxon>Bacillales</taxon>
        <taxon>Paenibacillaceae</taxon>
    </lineage>
</organism>
<dbReference type="CDD" id="cd05301">
    <property type="entry name" value="GDH"/>
    <property type="match status" value="1"/>
</dbReference>
<reference evidence="7" key="1">
    <citation type="journal article" date="2019" name="Int. J. Syst. Evol. Microbiol.">
        <title>The Global Catalogue of Microorganisms (GCM) 10K type strain sequencing project: providing services to taxonomists for standard genome sequencing and annotation.</title>
        <authorList>
            <consortium name="The Broad Institute Genomics Platform"/>
            <consortium name="The Broad Institute Genome Sequencing Center for Infectious Disease"/>
            <person name="Wu L."/>
            <person name="Ma J."/>
        </authorList>
    </citation>
    <scope>NUCLEOTIDE SEQUENCE [LARGE SCALE GENOMIC DNA]</scope>
    <source>
        <strain evidence="7">CCM 8749</strain>
    </source>
</reference>
<feature type="domain" description="D-isomer specific 2-hydroxyacid dehydrogenase NAD-binding" evidence="5">
    <location>
        <begin position="108"/>
        <end position="287"/>
    </location>
</feature>
<dbReference type="InterPro" id="IPR006140">
    <property type="entry name" value="D-isomer_DH_NAD-bd"/>
</dbReference>
<dbReference type="RefSeq" id="WP_379895598.1">
    <property type="nucleotide sequence ID" value="NZ_CBCSCT010000020.1"/>
</dbReference>
<dbReference type="InterPro" id="IPR006139">
    <property type="entry name" value="D-isomer_2_OHA_DH_cat_dom"/>
</dbReference>
<evidence type="ECO:0000256" key="3">
    <source>
        <dbReference type="RuleBase" id="RU003719"/>
    </source>
</evidence>
<dbReference type="PROSITE" id="PS00065">
    <property type="entry name" value="D_2_HYDROXYACID_DH_1"/>
    <property type="match status" value="1"/>
</dbReference>
<dbReference type="Pfam" id="PF00389">
    <property type="entry name" value="2-Hacid_dh"/>
    <property type="match status" value="1"/>
</dbReference>
<dbReference type="Gene3D" id="3.40.50.720">
    <property type="entry name" value="NAD(P)-binding Rossmann-like Domain"/>
    <property type="match status" value="2"/>
</dbReference>
<protein>
    <submittedName>
        <fullName evidence="6">2-hydroxyacid dehydrogenase</fullName>
        <ecNumber evidence="6">1.1.1.-</ecNumber>
    </submittedName>
</protein>
<evidence type="ECO:0000259" key="5">
    <source>
        <dbReference type="Pfam" id="PF02826"/>
    </source>
</evidence>
<comment type="similarity">
    <text evidence="1 3">Belongs to the D-isomer specific 2-hydroxyacid dehydrogenase family.</text>
</comment>
<sequence length="324" mass="36067">MKPKVIVYKKVDLSVLHLLREHCELTYYEKLDAETYPTFVKQLHHAHGLMGSGLKVDKALLEQAPHLKVVSNISVGYDNLDLPELSARGIMATNTPNVLNDTVADTIMGIMLAAARRITELDRYVKDGKWKSQIGEKEFGVDVHHKTLGIIGMGGIGASIAQRAYFGFGMNILYHNRSRKPEYEQKYSARYCSMDELLQQSDFVCLMTPLTPETVKLIGEREFKLMKKSAIFINGSRGATVDEDALVHALKNKEILAAGLDVYLQEPVPEDHPLLSLENAVTVPHIGSATYETRMGMAMLAAENLISGLRGELPPNLLNKEFSK</sequence>
<comment type="caution">
    <text evidence="6">The sequence shown here is derived from an EMBL/GenBank/DDBJ whole genome shotgun (WGS) entry which is preliminary data.</text>
</comment>
<proteinExistence type="inferred from homology"/>
<evidence type="ECO:0000256" key="2">
    <source>
        <dbReference type="ARBA" id="ARBA00023002"/>
    </source>
</evidence>
<dbReference type="InterPro" id="IPR036291">
    <property type="entry name" value="NAD(P)-bd_dom_sf"/>
</dbReference>
<dbReference type="InterPro" id="IPR029752">
    <property type="entry name" value="D-isomer_DH_CS1"/>
</dbReference>
<keyword evidence="7" id="KW-1185">Reference proteome</keyword>
<dbReference type="InterPro" id="IPR050223">
    <property type="entry name" value="D-isomer_2-hydroxyacid_DH"/>
</dbReference>
<dbReference type="SUPFAM" id="SSF52283">
    <property type="entry name" value="Formate/glycerate dehydrogenase catalytic domain-like"/>
    <property type="match status" value="1"/>
</dbReference>
<gene>
    <name evidence="6" type="ORF">ACFPXP_17245</name>
</gene>
<name>A0ABW1ISR2_9BACL</name>
<dbReference type="EMBL" id="JBHSQV010000177">
    <property type="protein sequence ID" value="MFC5988150.1"/>
    <property type="molecule type" value="Genomic_DNA"/>
</dbReference>
<accession>A0ABW1ISR2</accession>
<evidence type="ECO:0000256" key="1">
    <source>
        <dbReference type="ARBA" id="ARBA00005854"/>
    </source>
</evidence>
<evidence type="ECO:0000313" key="6">
    <source>
        <dbReference type="EMBL" id="MFC5988150.1"/>
    </source>
</evidence>
<evidence type="ECO:0000313" key="7">
    <source>
        <dbReference type="Proteomes" id="UP001596250"/>
    </source>
</evidence>
<dbReference type="EC" id="1.1.1.-" evidence="6"/>
<keyword evidence="2 3" id="KW-0560">Oxidoreductase</keyword>
<dbReference type="PANTHER" id="PTHR10996">
    <property type="entry name" value="2-HYDROXYACID DEHYDROGENASE-RELATED"/>
    <property type="match status" value="1"/>
</dbReference>
<dbReference type="PANTHER" id="PTHR10996:SF283">
    <property type="entry name" value="GLYOXYLATE_HYDROXYPYRUVATE REDUCTASE B"/>
    <property type="match status" value="1"/>
</dbReference>
<dbReference type="GO" id="GO:0016491">
    <property type="term" value="F:oxidoreductase activity"/>
    <property type="evidence" value="ECO:0007669"/>
    <property type="project" value="UniProtKB-KW"/>
</dbReference>
<dbReference type="Pfam" id="PF02826">
    <property type="entry name" value="2-Hacid_dh_C"/>
    <property type="match status" value="1"/>
</dbReference>
<dbReference type="SUPFAM" id="SSF51735">
    <property type="entry name" value="NAD(P)-binding Rossmann-fold domains"/>
    <property type="match status" value="1"/>
</dbReference>
<dbReference type="Proteomes" id="UP001596250">
    <property type="component" value="Unassembled WGS sequence"/>
</dbReference>
<feature type="domain" description="D-isomer specific 2-hydroxyacid dehydrogenase catalytic" evidence="4">
    <location>
        <begin position="5"/>
        <end position="319"/>
    </location>
</feature>